<evidence type="ECO:0000313" key="3">
    <source>
        <dbReference type="Proteomes" id="UP000307808"/>
    </source>
</evidence>
<dbReference type="OrthoDB" id="9965032at2"/>
<keyword evidence="3" id="KW-1185">Reference proteome</keyword>
<protein>
    <submittedName>
        <fullName evidence="2">Uncharacterized protein</fullName>
    </submittedName>
</protein>
<reference evidence="2 3" key="1">
    <citation type="submission" date="2019-04" db="EMBL/GenBank/DDBJ databases">
        <authorList>
            <person name="Dong K."/>
        </authorList>
    </citation>
    <scope>NUCLEOTIDE SEQUENCE [LARGE SCALE GENOMIC DNA]</scope>
    <source>
        <strain evidence="3">dk3543</strain>
    </source>
</reference>
<evidence type="ECO:0000313" key="2">
    <source>
        <dbReference type="EMBL" id="TKI62349.1"/>
    </source>
</evidence>
<evidence type="ECO:0000256" key="1">
    <source>
        <dbReference type="SAM" id="Phobius"/>
    </source>
</evidence>
<dbReference type="RefSeq" id="WP_137065618.1">
    <property type="nucleotide sequence ID" value="NZ_CP040748.1"/>
</dbReference>
<dbReference type="AlphaFoldDB" id="A0A4U2YM74"/>
<dbReference type="EMBL" id="SZPY01000002">
    <property type="protein sequence ID" value="TKI62349.1"/>
    <property type="molecule type" value="Genomic_DNA"/>
</dbReference>
<keyword evidence="1" id="KW-0472">Membrane</keyword>
<comment type="caution">
    <text evidence="2">The sequence shown here is derived from an EMBL/GenBank/DDBJ whole genome shotgun (WGS) entry which is preliminary data.</text>
</comment>
<proteinExistence type="predicted"/>
<accession>A0A4U2YM74</accession>
<feature type="transmembrane region" description="Helical" evidence="1">
    <location>
        <begin position="36"/>
        <end position="54"/>
    </location>
</feature>
<keyword evidence="1" id="KW-1133">Transmembrane helix</keyword>
<organism evidence="2 3">
    <name type="scientific">Nocardioides jishulii</name>
    <dbReference type="NCBI Taxonomy" id="2575440"/>
    <lineage>
        <taxon>Bacteria</taxon>
        <taxon>Bacillati</taxon>
        <taxon>Actinomycetota</taxon>
        <taxon>Actinomycetes</taxon>
        <taxon>Propionibacteriales</taxon>
        <taxon>Nocardioidaceae</taxon>
        <taxon>Nocardioides</taxon>
    </lineage>
</organism>
<dbReference type="Proteomes" id="UP000307808">
    <property type="component" value="Unassembled WGS sequence"/>
</dbReference>
<sequence length="184" mass="20097">MSARTDHEAIIRRFPTVESVSRRPGPGRVDHVSRRIGLLLLVLVVVGGSLGYAGPRSTTASESGPGGSLEVEYPSLTRPGLDTEVSISVVPDRSTETLRLSVSQATLARLGVERFSPEPQVQRTEADRVVLEFATEPGPSREFTVRMSGRTPTTQMPGRHRWELDWLPWDGAGIRVAATTWTVP</sequence>
<name>A0A4U2YM74_9ACTN</name>
<keyword evidence="1" id="KW-0812">Transmembrane</keyword>
<gene>
    <name evidence="2" type="ORF">FC770_08075</name>
</gene>